<dbReference type="Pfam" id="PF00563">
    <property type="entry name" value="EAL"/>
    <property type="match status" value="1"/>
</dbReference>
<dbReference type="PROSITE" id="PS50883">
    <property type="entry name" value="EAL"/>
    <property type="match status" value="1"/>
</dbReference>
<dbReference type="Gene3D" id="6.10.340.10">
    <property type="match status" value="1"/>
</dbReference>
<evidence type="ECO:0000256" key="3">
    <source>
        <dbReference type="ARBA" id="ARBA00023136"/>
    </source>
</evidence>
<evidence type="ECO:0000313" key="8">
    <source>
        <dbReference type="EMBL" id="MFC0215986.1"/>
    </source>
</evidence>
<organism evidence="8 9">
    <name type="scientific">Paenibacillus chartarius</name>
    <dbReference type="NCBI Taxonomy" id="747481"/>
    <lineage>
        <taxon>Bacteria</taxon>
        <taxon>Bacillati</taxon>
        <taxon>Bacillota</taxon>
        <taxon>Bacilli</taxon>
        <taxon>Bacillales</taxon>
        <taxon>Paenibacillaceae</taxon>
        <taxon>Paenibacillus</taxon>
    </lineage>
</organism>
<comment type="caution">
    <text evidence="8">The sequence shown here is derived from an EMBL/GenBank/DDBJ whole genome shotgun (WGS) entry which is preliminary data.</text>
</comment>
<dbReference type="PANTHER" id="PTHR44757:SF2">
    <property type="entry name" value="BIOFILM ARCHITECTURE MAINTENANCE PROTEIN MBAA"/>
    <property type="match status" value="1"/>
</dbReference>
<dbReference type="Proteomes" id="UP001589776">
    <property type="component" value="Unassembled WGS sequence"/>
</dbReference>
<dbReference type="CDD" id="cd01948">
    <property type="entry name" value="EAL"/>
    <property type="match status" value="1"/>
</dbReference>
<evidence type="ECO:0000259" key="5">
    <source>
        <dbReference type="PROSITE" id="PS50883"/>
    </source>
</evidence>
<keyword evidence="2" id="KW-1003">Cell membrane</keyword>
<evidence type="ECO:0000259" key="7">
    <source>
        <dbReference type="PROSITE" id="PS50887"/>
    </source>
</evidence>
<dbReference type="InterPro" id="IPR029787">
    <property type="entry name" value="Nucleotide_cyclase"/>
</dbReference>
<reference evidence="8 9" key="1">
    <citation type="submission" date="2024-09" db="EMBL/GenBank/DDBJ databases">
        <authorList>
            <person name="Sun Q."/>
            <person name="Mori K."/>
        </authorList>
    </citation>
    <scope>NUCLEOTIDE SEQUENCE [LARGE SCALE GENOMIC DNA]</scope>
    <source>
        <strain evidence="8 9">CCM 7759</strain>
    </source>
</reference>
<feature type="domain" description="EAL" evidence="5">
    <location>
        <begin position="534"/>
        <end position="788"/>
    </location>
</feature>
<dbReference type="CDD" id="cd01949">
    <property type="entry name" value="GGDEF"/>
    <property type="match status" value="1"/>
</dbReference>
<accession>A0ABV6DTJ2</accession>
<gene>
    <name evidence="8" type="ORF">ACFFK0_26660</name>
</gene>
<evidence type="ECO:0000259" key="6">
    <source>
        <dbReference type="PROSITE" id="PS50885"/>
    </source>
</evidence>
<proteinExistence type="predicted"/>
<sequence>MRLLTKIMIYISLSTVILLTIQYTLSERLIIRNSEVLEMSYAKEGLKRALHSFFDENRNLGAIAINYAGWDDTYHFVSQAHIPPADVRYIQTNYPPSLFTSSRLNFALLFDNDKRVFLGKSYDFMKNEATGDSAAFIEELRGRHASFIEHADESSRKVAIIVVNGKPIVAVSDPILTSENKGPVHGSLVFGRYIDDHYIRYVSEKADMSLSYRIVNSSLKLPEHAVKMTVDSKELSYWAETDRDYIRSFAAIYDVDNNPVVVLECAQPRDFSKQALASIRYYSLYYALSGLALLVVVIIVLKRNVFHRMYRAVSGMNSIEREHNFSLRIAETGQDELSDMERTFNRMMASLERKQLEIYHQAHHDVLTGLPNRKSFFLMLEEKMDYGRQYQVPFAVLFIDLDRFKYVNDTFGHHAGDRLLVQAANRIKDCLLHGDALFRLGGDEFCVICQNEVDTTAIEKLIGRIKSKLDTPFHLEGQAASISASIGISLYPEHGTNGEELLLHADTAMLAVKDSGRAGYLWYSESIHAARKRRLTIENYLPQAIDHNELLLHYQPKWDLKRNEMTGVEALLRWNHSQLGAVPPSEFIPIAESSGLITVIGDWILRSVCRQYKEWQISVPGNTWSIAVNISGMQLLEPDFVERVRTMIEEEEVEPSRIEFEVTESFAITNFVEVSRVLMQLSELGILISIDDFGAGYSSLKYLCKLPIQIMKIDKSLVEQVYESVSHQVVLSSVIDMAHQLGLIVVAEGVETEEQLRFLRDQGCDRIQGYLVGRPVSAERIVKKDFAI</sequence>
<dbReference type="Gene3D" id="3.30.70.270">
    <property type="match status" value="1"/>
</dbReference>
<dbReference type="RefSeq" id="WP_377473711.1">
    <property type="nucleotide sequence ID" value="NZ_JBHLWN010000107.1"/>
</dbReference>
<dbReference type="InterPro" id="IPR035919">
    <property type="entry name" value="EAL_sf"/>
</dbReference>
<dbReference type="EMBL" id="JBHLWN010000107">
    <property type="protein sequence ID" value="MFC0215986.1"/>
    <property type="molecule type" value="Genomic_DNA"/>
</dbReference>
<dbReference type="SMART" id="SM00267">
    <property type="entry name" value="GGDEF"/>
    <property type="match status" value="1"/>
</dbReference>
<evidence type="ECO:0000256" key="2">
    <source>
        <dbReference type="ARBA" id="ARBA00022475"/>
    </source>
</evidence>
<dbReference type="SMART" id="SM00304">
    <property type="entry name" value="HAMP"/>
    <property type="match status" value="1"/>
</dbReference>
<keyword evidence="4" id="KW-1133">Transmembrane helix</keyword>
<dbReference type="PROSITE" id="PS50885">
    <property type="entry name" value="HAMP"/>
    <property type="match status" value="1"/>
</dbReference>
<dbReference type="InterPro" id="IPR043128">
    <property type="entry name" value="Rev_trsase/Diguanyl_cyclase"/>
</dbReference>
<comment type="subcellular location">
    <subcellularLocation>
        <location evidence="1">Cell membrane</location>
    </subcellularLocation>
</comment>
<dbReference type="InterPro" id="IPR007892">
    <property type="entry name" value="CHASE4"/>
</dbReference>
<dbReference type="Pfam" id="PF05228">
    <property type="entry name" value="CHASE4"/>
    <property type="match status" value="1"/>
</dbReference>
<dbReference type="CDD" id="cd06225">
    <property type="entry name" value="HAMP"/>
    <property type="match status" value="1"/>
</dbReference>
<feature type="domain" description="HAMP" evidence="6">
    <location>
        <begin position="303"/>
        <end position="356"/>
    </location>
</feature>
<dbReference type="NCBIfam" id="TIGR00254">
    <property type="entry name" value="GGDEF"/>
    <property type="match status" value="1"/>
</dbReference>
<keyword evidence="4" id="KW-0812">Transmembrane</keyword>
<dbReference type="PANTHER" id="PTHR44757">
    <property type="entry name" value="DIGUANYLATE CYCLASE DGCP"/>
    <property type="match status" value="1"/>
</dbReference>
<dbReference type="InterPro" id="IPR003660">
    <property type="entry name" value="HAMP_dom"/>
</dbReference>
<feature type="transmembrane region" description="Helical" evidence="4">
    <location>
        <begin position="282"/>
        <end position="301"/>
    </location>
</feature>
<dbReference type="Pfam" id="PF00990">
    <property type="entry name" value="GGDEF"/>
    <property type="match status" value="1"/>
</dbReference>
<evidence type="ECO:0000256" key="1">
    <source>
        <dbReference type="ARBA" id="ARBA00004236"/>
    </source>
</evidence>
<name>A0ABV6DTJ2_9BACL</name>
<protein>
    <submittedName>
        <fullName evidence="8">EAL domain-containing protein</fullName>
    </submittedName>
</protein>
<dbReference type="Pfam" id="PF00672">
    <property type="entry name" value="HAMP"/>
    <property type="match status" value="1"/>
</dbReference>
<dbReference type="InterPro" id="IPR000160">
    <property type="entry name" value="GGDEF_dom"/>
</dbReference>
<dbReference type="PROSITE" id="PS50887">
    <property type="entry name" value="GGDEF"/>
    <property type="match status" value="1"/>
</dbReference>
<evidence type="ECO:0000256" key="4">
    <source>
        <dbReference type="SAM" id="Phobius"/>
    </source>
</evidence>
<dbReference type="SUPFAM" id="SSF141868">
    <property type="entry name" value="EAL domain-like"/>
    <property type="match status" value="1"/>
</dbReference>
<evidence type="ECO:0000313" key="9">
    <source>
        <dbReference type="Proteomes" id="UP001589776"/>
    </source>
</evidence>
<dbReference type="Gene3D" id="3.20.20.450">
    <property type="entry name" value="EAL domain"/>
    <property type="match status" value="1"/>
</dbReference>
<dbReference type="InterPro" id="IPR052155">
    <property type="entry name" value="Biofilm_reg_signaling"/>
</dbReference>
<keyword evidence="3 4" id="KW-0472">Membrane</keyword>
<dbReference type="InterPro" id="IPR001633">
    <property type="entry name" value="EAL_dom"/>
</dbReference>
<dbReference type="SUPFAM" id="SSF55073">
    <property type="entry name" value="Nucleotide cyclase"/>
    <property type="match status" value="1"/>
</dbReference>
<dbReference type="SMART" id="SM00052">
    <property type="entry name" value="EAL"/>
    <property type="match status" value="1"/>
</dbReference>
<feature type="domain" description="GGDEF" evidence="7">
    <location>
        <begin position="392"/>
        <end position="525"/>
    </location>
</feature>
<keyword evidence="9" id="KW-1185">Reference proteome</keyword>